<dbReference type="AlphaFoldDB" id="A0A9Q3FYS1"/>
<sequence length="212" mass="25273">MIPLNLRDFGFPSDYFLQRESTISRNRGLERREVEVFQSHKTWKNEPSYTFQDGFQQKPFRNSLHRTVYYNLSNLQRTSPMQNSRQGTQPRIALEKTCRKYSKDSPQRDILQRTYHRRAIEAGRAYSESLRLTRSGQPTKLPSSLTQFRNQQTSGQEAPYFPIPGDIQDRERIIVKEQDFFQPEAERVRPYETEIIGPSERIAKKRKTWKYF</sequence>
<comment type="caution">
    <text evidence="2">The sequence shown here is derived from an EMBL/GenBank/DDBJ whole genome shotgun (WGS) entry which is preliminary data.</text>
</comment>
<dbReference type="EMBL" id="AVOT02051064">
    <property type="protein sequence ID" value="MBW0546107.1"/>
    <property type="molecule type" value="Genomic_DNA"/>
</dbReference>
<protein>
    <submittedName>
        <fullName evidence="2">Uncharacterized protein</fullName>
    </submittedName>
</protein>
<feature type="compositionally biased region" description="Polar residues" evidence="1">
    <location>
        <begin position="131"/>
        <end position="156"/>
    </location>
</feature>
<feature type="region of interest" description="Disordered" evidence="1">
    <location>
        <begin position="131"/>
        <end position="163"/>
    </location>
</feature>
<organism evidence="2 3">
    <name type="scientific">Austropuccinia psidii MF-1</name>
    <dbReference type="NCBI Taxonomy" id="1389203"/>
    <lineage>
        <taxon>Eukaryota</taxon>
        <taxon>Fungi</taxon>
        <taxon>Dikarya</taxon>
        <taxon>Basidiomycota</taxon>
        <taxon>Pucciniomycotina</taxon>
        <taxon>Pucciniomycetes</taxon>
        <taxon>Pucciniales</taxon>
        <taxon>Sphaerophragmiaceae</taxon>
        <taxon>Austropuccinia</taxon>
    </lineage>
</organism>
<accession>A0A9Q3FYS1</accession>
<proteinExistence type="predicted"/>
<gene>
    <name evidence="2" type="ORF">O181_085822</name>
</gene>
<dbReference type="Proteomes" id="UP000765509">
    <property type="component" value="Unassembled WGS sequence"/>
</dbReference>
<evidence type="ECO:0000256" key="1">
    <source>
        <dbReference type="SAM" id="MobiDB-lite"/>
    </source>
</evidence>
<evidence type="ECO:0000313" key="2">
    <source>
        <dbReference type="EMBL" id="MBW0546107.1"/>
    </source>
</evidence>
<reference evidence="2" key="1">
    <citation type="submission" date="2021-03" db="EMBL/GenBank/DDBJ databases">
        <title>Draft genome sequence of rust myrtle Austropuccinia psidii MF-1, a brazilian biotype.</title>
        <authorList>
            <person name="Quecine M.C."/>
            <person name="Pachon D.M.R."/>
            <person name="Bonatelli M.L."/>
            <person name="Correr F.H."/>
            <person name="Franceschini L.M."/>
            <person name="Leite T.F."/>
            <person name="Margarido G.R.A."/>
            <person name="Almeida C.A."/>
            <person name="Ferrarezi J.A."/>
            <person name="Labate C.A."/>
        </authorList>
    </citation>
    <scope>NUCLEOTIDE SEQUENCE</scope>
    <source>
        <strain evidence="2">MF-1</strain>
    </source>
</reference>
<keyword evidence="3" id="KW-1185">Reference proteome</keyword>
<evidence type="ECO:0000313" key="3">
    <source>
        <dbReference type="Proteomes" id="UP000765509"/>
    </source>
</evidence>
<name>A0A9Q3FYS1_9BASI</name>